<evidence type="ECO:0000259" key="1">
    <source>
        <dbReference type="Pfam" id="PF00646"/>
    </source>
</evidence>
<feature type="domain" description="F-box" evidence="1">
    <location>
        <begin position="29"/>
        <end position="65"/>
    </location>
</feature>
<accession>A0A2G5F2U2</accession>
<dbReference type="PANTHER" id="PTHR31672">
    <property type="entry name" value="BNACNNG10540D PROTEIN"/>
    <property type="match status" value="1"/>
</dbReference>
<proteinExistence type="predicted"/>
<dbReference type="STRING" id="218851.A0A2G5F2U2"/>
<dbReference type="OrthoDB" id="1839910at2759"/>
<dbReference type="EMBL" id="KZ305019">
    <property type="protein sequence ID" value="PIA62270.1"/>
    <property type="molecule type" value="Genomic_DNA"/>
</dbReference>
<organism evidence="2 3">
    <name type="scientific">Aquilegia coerulea</name>
    <name type="common">Rocky mountain columbine</name>
    <dbReference type="NCBI Taxonomy" id="218851"/>
    <lineage>
        <taxon>Eukaryota</taxon>
        <taxon>Viridiplantae</taxon>
        <taxon>Streptophyta</taxon>
        <taxon>Embryophyta</taxon>
        <taxon>Tracheophyta</taxon>
        <taxon>Spermatophyta</taxon>
        <taxon>Magnoliopsida</taxon>
        <taxon>Ranunculales</taxon>
        <taxon>Ranunculaceae</taxon>
        <taxon>Thalictroideae</taxon>
        <taxon>Aquilegia</taxon>
    </lineage>
</organism>
<dbReference type="AlphaFoldDB" id="A0A2G5F2U2"/>
<sequence length="331" mass="37752">MDSVASCSSKASKANACTRNIVIASKDPWSKLDDTVIENILARVLMVDFFQCQLVCKRWDSIIDAHTFQMAAHQLVSRVPWFLMIDSNLCVDTVYDMETQDWRQGHFPMPMSDHVDGKNSTLVASSGKLMCFVTDAGTIIVTIPLTRYGKVITGFCVNKYATAIALHGEKTSYQIFVVLRKPPGLVMKIFSSTDNSWRELTMQIDRSRLGKEKRRDVCHHYCRHRFFSKQLKRGLPNIDSDGKIMVYYINARHRLVKCDTNQSIAYEYPGFDFPDAPEYDLDIVACGGCVYVVILMQVVHQSEEIFDQSNVSLRLQLLKFDDNKKLWSCVA</sequence>
<dbReference type="PANTHER" id="PTHR31672:SF7">
    <property type="entry name" value="F-BOX DOMAIN-CONTAINING PROTEIN"/>
    <property type="match status" value="1"/>
</dbReference>
<gene>
    <name evidence="2" type="ORF">AQUCO_00200333v1</name>
</gene>
<dbReference type="Pfam" id="PF00646">
    <property type="entry name" value="F-box"/>
    <property type="match status" value="1"/>
</dbReference>
<reference evidence="2 3" key="1">
    <citation type="submission" date="2017-09" db="EMBL/GenBank/DDBJ databases">
        <title>WGS assembly of Aquilegia coerulea Goldsmith.</title>
        <authorList>
            <person name="Hodges S."/>
            <person name="Kramer E."/>
            <person name="Nordborg M."/>
            <person name="Tomkins J."/>
            <person name="Borevitz J."/>
            <person name="Derieg N."/>
            <person name="Yan J."/>
            <person name="Mihaltcheva S."/>
            <person name="Hayes R.D."/>
            <person name="Rokhsar D."/>
        </authorList>
    </citation>
    <scope>NUCLEOTIDE SEQUENCE [LARGE SCALE GENOMIC DNA]</scope>
    <source>
        <strain evidence="3">cv. Goldsmith</strain>
    </source>
</reference>
<dbReference type="SUPFAM" id="SSF81383">
    <property type="entry name" value="F-box domain"/>
    <property type="match status" value="1"/>
</dbReference>
<keyword evidence="3" id="KW-1185">Reference proteome</keyword>
<evidence type="ECO:0000313" key="2">
    <source>
        <dbReference type="EMBL" id="PIA62270.1"/>
    </source>
</evidence>
<dbReference type="Gene3D" id="1.20.1280.50">
    <property type="match status" value="1"/>
</dbReference>
<dbReference type="InterPro" id="IPR050796">
    <property type="entry name" value="SCF_F-box_component"/>
</dbReference>
<name>A0A2G5F2U2_AQUCA</name>
<evidence type="ECO:0000313" key="3">
    <source>
        <dbReference type="Proteomes" id="UP000230069"/>
    </source>
</evidence>
<dbReference type="InParanoid" id="A0A2G5F2U2"/>
<dbReference type="InterPro" id="IPR001810">
    <property type="entry name" value="F-box_dom"/>
</dbReference>
<protein>
    <recommendedName>
        <fullName evidence="1">F-box domain-containing protein</fullName>
    </recommendedName>
</protein>
<dbReference type="InterPro" id="IPR036047">
    <property type="entry name" value="F-box-like_dom_sf"/>
</dbReference>
<dbReference type="Proteomes" id="UP000230069">
    <property type="component" value="Unassembled WGS sequence"/>
</dbReference>